<evidence type="ECO:0000313" key="9">
    <source>
        <dbReference type="Proteomes" id="UP000288859"/>
    </source>
</evidence>
<sequence length="418" mass="46716">MNTTTPEQQPETNYANEKYSPVTEMEAATVSPAEDRKLIRRLDLCLCPLMALSMTLQYMDKQALPAASILGIIQDLNLIGRQYSWASSIFWFGYLGFTYFTPYLMVRWPIGKVLCFTFIGWAITIGCHAAVKNFGGLMAVRALLGAAEAAAIPGFSLLTGMFYSRKEHALRHGFWFIGNSLGIMLAGILSFGIAHVKTGIGAWRWLFVALAIITFIWAVVIFLFLPDTPGNAKFLSEPQKVRAVERLRSNQMVVKNNEFQWHQFREALLDPRIWLLCLYLLAVSICSSSIAAFSQIILVGLGFDVYQANLFLIALGFTKKSVATSMATLGYCAGNMIGPFLFFPRESPKYPSGFTATATCFGIGIVIMLTLLVILRYENKRRDKSFGEVDQSTLASLEEDVIASDRTDIENKSFRYMM</sequence>
<feature type="transmembrane region" description="Helical" evidence="6">
    <location>
        <begin position="202"/>
        <end position="225"/>
    </location>
</feature>
<dbReference type="PANTHER" id="PTHR43791">
    <property type="entry name" value="PERMEASE-RELATED"/>
    <property type="match status" value="1"/>
</dbReference>
<organism evidence="8 9">
    <name type="scientific">Exophiala mesophila</name>
    <name type="common">Black yeast-like fungus</name>
    <dbReference type="NCBI Taxonomy" id="212818"/>
    <lineage>
        <taxon>Eukaryota</taxon>
        <taxon>Fungi</taxon>
        <taxon>Dikarya</taxon>
        <taxon>Ascomycota</taxon>
        <taxon>Pezizomycotina</taxon>
        <taxon>Eurotiomycetes</taxon>
        <taxon>Chaetothyriomycetidae</taxon>
        <taxon>Chaetothyriales</taxon>
        <taxon>Herpotrichiellaceae</taxon>
        <taxon>Exophiala</taxon>
    </lineage>
</organism>
<feature type="transmembrane region" description="Helical" evidence="6">
    <location>
        <begin position="85"/>
        <end position="106"/>
    </location>
</feature>
<feature type="transmembrane region" description="Helical" evidence="6">
    <location>
        <begin position="322"/>
        <end position="342"/>
    </location>
</feature>
<dbReference type="GO" id="GO:0016020">
    <property type="term" value="C:membrane"/>
    <property type="evidence" value="ECO:0007669"/>
    <property type="project" value="UniProtKB-SubCell"/>
</dbReference>
<evidence type="ECO:0000256" key="2">
    <source>
        <dbReference type="ARBA" id="ARBA00022448"/>
    </source>
</evidence>
<dbReference type="Proteomes" id="UP000288859">
    <property type="component" value="Unassembled WGS sequence"/>
</dbReference>
<feature type="transmembrane region" description="Helical" evidence="6">
    <location>
        <begin position="273"/>
        <end position="290"/>
    </location>
</feature>
<dbReference type="EMBL" id="NAJM01000005">
    <property type="protein sequence ID" value="RVX74147.1"/>
    <property type="molecule type" value="Genomic_DNA"/>
</dbReference>
<dbReference type="PROSITE" id="PS50850">
    <property type="entry name" value="MFS"/>
    <property type="match status" value="1"/>
</dbReference>
<dbReference type="InterPro" id="IPR020846">
    <property type="entry name" value="MFS_dom"/>
</dbReference>
<dbReference type="OrthoDB" id="6730379at2759"/>
<feature type="transmembrane region" description="Helical" evidence="6">
    <location>
        <begin position="143"/>
        <end position="163"/>
    </location>
</feature>
<comment type="subcellular location">
    <subcellularLocation>
        <location evidence="1">Membrane</location>
        <topology evidence="1">Multi-pass membrane protein</topology>
    </subcellularLocation>
</comment>
<keyword evidence="2" id="KW-0813">Transport</keyword>
<proteinExistence type="predicted"/>
<feature type="transmembrane region" description="Helical" evidence="6">
    <location>
        <begin position="113"/>
        <end position="131"/>
    </location>
</feature>
<comment type="caution">
    <text evidence="8">The sequence shown here is derived from an EMBL/GenBank/DDBJ whole genome shotgun (WGS) entry which is preliminary data.</text>
</comment>
<dbReference type="InterPro" id="IPR011701">
    <property type="entry name" value="MFS"/>
</dbReference>
<dbReference type="VEuPathDB" id="FungiDB:PV10_08184"/>
<dbReference type="GO" id="GO:0022857">
    <property type="term" value="F:transmembrane transporter activity"/>
    <property type="evidence" value="ECO:0007669"/>
    <property type="project" value="InterPro"/>
</dbReference>
<accession>A0A438NEJ6</accession>
<keyword evidence="5 6" id="KW-0472">Membrane</keyword>
<gene>
    <name evidence="8" type="ORF">B0A52_01979</name>
</gene>
<name>A0A438NEJ6_EXOME</name>
<dbReference type="SUPFAM" id="SSF103473">
    <property type="entry name" value="MFS general substrate transporter"/>
    <property type="match status" value="1"/>
</dbReference>
<dbReference type="PANTHER" id="PTHR43791:SF103">
    <property type="entry name" value="MAJOR FACILITATOR SUPERFAMILY (MFS) PROFILE DOMAIN-CONTAINING PROTEIN-RELATED"/>
    <property type="match status" value="1"/>
</dbReference>
<dbReference type="AlphaFoldDB" id="A0A438NEJ6"/>
<dbReference type="InterPro" id="IPR036259">
    <property type="entry name" value="MFS_trans_sf"/>
</dbReference>
<reference evidence="8 9" key="1">
    <citation type="submission" date="2017-03" db="EMBL/GenBank/DDBJ databases">
        <title>Genomes of endolithic fungi from Antarctica.</title>
        <authorList>
            <person name="Coleine C."/>
            <person name="Masonjones S."/>
            <person name="Stajich J.E."/>
        </authorList>
    </citation>
    <scope>NUCLEOTIDE SEQUENCE [LARGE SCALE GENOMIC DNA]</scope>
    <source>
        <strain evidence="8 9">CCFEE 6314</strain>
    </source>
</reference>
<feature type="transmembrane region" description="Helical" evidence="6">
    <location>
        <begin position="175"/>
        <end position="196"/>
    </location>
</feature>
<evidence type="ECO:0000256" key="3">
    <source>
        <dbReference type="ARBA" id="ARBA00022692"/>
    </source>
</evidence>
<evidence type="ECO:0000256" key="4">
    <source>
        <dbReference type="ARBA" id="ARBA00022989"/>
    </source>
</evidence>
<feature type="transmembrane region" description="Helical" evidence="6">
    <location>
        <begin position="354"/>
        <end position="375"/>
    </location>
</feature>
<keyword evidence="3 6" id="KW-0812">Transmembrane</keyword>
<evidence type="ECO:0000256" key="6">
    <source>
        <dbReference type="SAM" id="Phobius"/>
    </source>
</evidence>
<feature type="domain" description="Major facilitator superfamily (MFS) profile" evidence="7">
    <location>
        <begin position="46"/>
        <end position="418"/>
    </location>
</feature>
<evidence type="ECO:0000256" key="5">
    <source>
        <dbReference type="ARBA" id="ARBA00023136"/>
    </source>
</evidence>
<evidence type="ECO:0000313" key="8">
    <source>
        <dbReference type="EMBL" id="RVX74147.1"/>
    </source>
</evidence>
<evidence type="ECO:0000259" key="7">
    <source>
        <dbReference type="PROSITE" id="PS50850"/>
    </source>
</evidence>
<dbReference type="Gene3D" id="1.20.1250.20">
    <property type="entry name" value="MFS general substrate transporter like domains"/>
    <property type="match status" value="1"/>
</dbReference>
<dbReference type="Pfam" id="PF07690">
    <property type="entry name" value="MFS_1"/>
    <property type="match status" value="1"/>
</dbReference>
<protein>
    <recommendedName>
        <fullName evidence="7">Major facilitator superfamily (MFS) profile domain-containing protein</fullName>
    </recommendedName>
</protein>
<evidence type="ECO:0000256" key="1">
    <source>
        <dbReference type="ARBA" id="ARBA00004141"/>
    </source>
</evidence>
<keyword evidence="4 6" id="KW-1133">Transmembrane helix</keyword>